<dbReference type="EMBL" id="OZ034813">
    <property type="protein sequence ID" value="CAL1356228.1"/>
    <property type="molecule type" value="Genomic_DNA"/>
</dbReference>
<protein>
    <submittedName>
        <fullName evidence="2">Uncharacterized protein</fullName>
    </submittedName>
</protein>
<evidence type="ECO:0000313" key="3">
    <source>
        <dbReference type="Proteomes" id="UP001497516"/>
    </source>
</evidence>
<dbReference type="AlphaFoldDB" id="A0AAV2CKC2"/>
<proteinExistence type="predicted"/>
<keyword evidence="3" id="KW-1185">Reference proteome</keyword>
<evidence type="ECO:0000313" key="2">
    <source>
        <dbReference type="EMBL" id="CAL1356228.1"/>
    </source>
</evidence>
<reference evidence="2 3" key="1">
    <citation type="submission" date="2024-04" db="EMBL/GenBank/DDBJ databases">
        <authorList>
            <person name="Fracassetti M."/>
        </authorList>
    </citation>
    <scope>NUCLEOTIDE SEQUENCE [LARGE SCALE GENOMIC DNA]</scope>
</reference>
<evidence type="ECO:0000256" key="1">
    <source>
        <dbReference type="SAM" id="SignalP"/>
    </source>
</evidence>
<name>A0AAV2CKC2_9ROSI</name>
<feature type="chain" id="PRO_5043427227" evidence="1">
    <location>
        <begin position="19"/>
        <end position="111"/>
    </location>
</feature>
<gene>
    <name evidence="2" type="ORF">LTRI10_LOCUS3943</name>
</gene>
<dbReference type="Proteomes" id="UP001497516">
    <property type="component" value="Chromosome 1"/>
</dbReference>
<feature type="signal peptide" evidence="1">
    <location>
        <begin position="1"/>
        <end position="18"/>
    </location>
</feature>
<keyword evidence="1" id="KW-0732">Signal</keyword>
<organism evidence="2 3">
    <name type="scientific">Linum trigynum</name>
    <dbReference type="NCBI Taxonomy" id="586398"/>
    <lineage>
        <taxon>Eukaryota</taxon>
        <taxon>Viridiplantae</taxon>
        <taxon>Streptophyta</taxon>
        <taxon>Embryophyta</taxon>
        <taxon>Tracheophyta</taxon>
        <taxon>Spermatophyta</taxon>
        <taxon>Magnoliopsida</taxon>
        <taxon>eudicotyledons</taxon>
        <taxon>Gunneridae</taxon>
        <taxon>Pentapetalae</taxon>
        <taxon>rosids</taxon>
        <taxon>fabids</taxon>
        <taxon>Malpighiales</taxon>
        <taxon>Linaceae</taxon>
        <taxon>Linum</taxon>
    </lineage>
</organism>
<sequence>MLSFLTEALVFIAVVVLRDRIPSGHHRGGRGTFACSLQYLGRGRDGGAAVVVLFSVGLDETPLPLLLGTSGPGMLLLGEGMIGGLGQTGTTARLAHYFLKVDWRGKRWWII</sequence>
<accession>A0AAV2CKC2</accession>